<dbReference type="AlphaFoldDB" id="A0A0C3S929"/>
<dbReference type="Gene3D" id="1.10.510.10">
    <property type="entry name" value="Transferase(Phosphotransferase) domain 1"/>
    <property type="match status" value="1"/>
</dbReference>
<accession>A0A0C3S929</accession>
<dbReference type="InterPro" id="IPR051681">
    <property type="entry name" value="Ser/Thr_Kinases-Pseudokinases"/>
</dbReference>
<dbReference type="HOGENOM" id="CLU_000288_7_18_1"/>
<dbReference type="InterPro" id="IPR011009">
    <property type="entry name" value="Kinase-like_dom_sf"/>
</dbReference>
<reference evidence="6 7" key="1">
    <citation type="journal article" date="2014" name="PLoS Genet.">
        <title>Analysis of the Phlebiopsis gigantea genome, transcriptome and secretome provides insight into its pioneer colonization strategies of wood.</title>
        <authorList>
            <person name="Hori C."/>
            <person name="Ishida T."/>
            <person name="Igarashi K."/>
            <person name="Samejima M."/>
            <person name="Suzuki H."/>
            <person name="Master E."/>
            <person name="Ferreira P."/>
            <person name="Ruiz-Duenas F.J."/>
            <person name="Held B."/>
            <person name="Canessa P."/>
            <person name="Larrondo L.F."/>
            <person name="Schmoll M."/>
            <person name="Druzhinina I.S."/>
            <person name="Kubicek C.P."/>
            <person name="Gaskell J.A."/>
            <person name="Kersten P."/>
            <person name="St John F."/>
            <person name="Glasner J."/>
            <person name="Sabat G."/>
            <person name="Splinter BonDurant S."/>
            <person name="Syed K."/>
            <person name="Yadav J."/>
            <person name="Mgbeahuruike A.C."/>
            <person name="Kovalchuk A."/>
            <person name="Asiegbu F.O."/>
            <person name="Lackner G."/>
            <person name="Hoffmeister D."/>
            <person name="Rencoret J."/>
            <person name="Gutierrez A."/>
            <person name="Sun H."/>
            <person name="Lindquist E."/>
            <person name="Barry K."/>
            <person name="Riley R."/>
            <person name="Grigoriev I.V."/>
            <person name="Henrissat B."/>
            <person name="Kues U."/>
            <person name="Berka R.M."/>
            <person name="Martinez A.T."/>
            <person name="Covert S.F."/>
            <person name="Blanchette R.A."/>
            <person name="Cullen D."/>
        </authorList>
    </citation>
    <scope>NUCLEOTIDE SEQUENCE [LARGE SCALE GENOMIC DNA]</scope>
    <source>
        <strain evidence="6 7">11061_1 CR5-6</strain>
    </source>
</reference>
<feature type="non-terminal residue" evidence="6">
    <location>
        <position position="126"/>
    </location>
</feature>
<evidence type="ECO:0000256" key="4">
    <source>
        <dbReference type="ARBA" id="ARBA00022840"/>
    </source>
</evidence>
<name>A0A0C3S929_PHLG1</name>
<dbReference type="PANTHER" id="PTHR44329:SF288">
    <property type="entry name" value="MITOGEN-ACTIVATED PROTEIN KINASE KINASE KINASE 20"/>
    <property type="match status" value="1"/>
</dbReference>
<dbReference type="PANTHER" id="PTHR44329">
    <property type="entry name" value="SERINE/THREONINE-PROTEIN KINASE TNNI3K-RELATED"/>
    <property type="match status" value="1"/>
</dbReference>
<keyword evidence="2" id="KW-0547">Nucleotide-binding</keyword>
<gene>
    <name evidence="6" type="ORF">PHLGIDRAFT_40784</name>
</gene>
<dbReference type="SUPFAM" id="SSF56112">
    <property type="entry name" value="Protein kinase-like (PK-like)"/>
    <property type="match status" value="1"/>
</dbReference>
<dbReference type="GO" id="GO:0004674">
    <property type="term" value="F:protein serine/threonine kinase activity"/>
    <property type="evidence" value="ECO:0007669"/>
    <property type="project" value="TreeGrafter"/>
</dbReference>
<dbReference type="GO" id="GO:0005524">
    <property type="term" value="F:ATP binding"/>
    <property type="evidence" value="ECO:0007669"/>
    <property type="project" value="UniProtKB-KW"/>
</dbReference>
<dbReference type="OrthoDB" id="2804215at2759"/>
<keyword evidence="7" id="KW-1185">Reference proteome</keyword>
<dbReference type="InterPro" id="IPR000719">
    <property type="entry name" value="Prot_kinase_dom"/>
</dbReference>
<evidence type="ECO:0000256" key="2">
    <source>
        <dbReference type="ARBA" id="ARBA00022741"/>
    </source>
</evidence>
<dbReference type="PROSITE" id="PS50011">
    <property type="entry name" value="PROTEIN_KINASE_DOM"/>
    <property type="match status" value="1"/>
</dbReference>
<evidence type="ECO:0000259" key="5">
    <source>
        <dbReference type="PROSITE" id="PS50011"/>
    </source>
</evidence>
<evidence type="ECO:0000313" key="7">
    <source>
        <dbReference type="Proteomes" id="UP000053257"/>
    </source>
</evidence>
<dbReference type="EMBL" id="KN840488">
    <property type="protein sequence ID" value="KIP07947.1"/>
    <property type="molecule type" value="Genomic_DNA"/>
</dbReference>
<evidence type="ECO:0000256" key="1">
    <source>
        <dbReference type="ARBA" id="ARBA00022679"/>
    </source>
</evidence>
<evidence type="ECO:0000256" key="3">
    <source>
        <dbReference type="ARBA" id="ARBA00022777"/>
    </source>
</evidence>
<feature type="non-terminal residue" evidence="6">
    <location>
        <position position="1"/>
    </location>
</feature>
<keyword evidence="1" id="KW-0808">Transferase</keyword>
<keyword evidence="4" id="KW-0067">ATP-binding</keyword>
<keyword evidence="3" id="KW-0418">Kinase</keyword>
<evidence type="ECO:0000313" key="6">
    <source>
        <dbReference type="EMBL" id="KIP07947.1"/>
    </source>
</evidence>
<protein>
    <recommendedName>
        <fullName evidence="5">Protein kinase domain-containing protein</fullName>
    </recommendedName>
</protein>
<dbReference type="Pfam" id="PF07714">
    <property type="entry name" value="PK_Tyr_Ser-Thr"/>
    <property type="match status" value="1"/>
</dbReference>
<proteinExistence type="predicted"/>
<dbReference type="Proteomes" id="UP000053257">
    <property type="component" value="Unassembled WGS sequence"/>
</dbReference>
<organism evidence="6 7">
    <name type="scientific">Phlebiopsis gigantea (strain 11061_1 CR5-6)</name>
    <name type="common">White-rot fungus</name>
    <name type="synonym">Peniophora gigantea</name>
    <dbReference type="NCBI Taxonomy" id="745531"/>
    <lineage>
        <taxon>Eukaryota</taxon>
        <taxon>Fungi</taxon>
        <taxon>Dikarya</taxon>
        <taxon>Basidiomycota</taxon>
        <taxon>Agaricomycotina</taxon>
        <taxon>Agaricomycetes</taxon>
        <taxon>Polyporales</taxon>
        <taxon>Phanerochaetaceae</taxon>
        <taxon>Phlebiopsis</taxon>
    </lineage>
</organism>
<dbReference type="STRING" id="745531.A0A0C3S929"/>
<dbReference type="InterPro" id="IPR001245">
    <property type="entry name" value="Ser-Thr/Tyr_kinase_cat_dom"/>
</dbReference>
<sequence>LVTPWLQHGTVHEYIEAKSIQYASQPMVDIAQGMAYLHSEGLAHGDLRGANILVDDDGNARLTDFGLAVFVHGHSKNYASMRTGSLQWEAPEMINASGEAMTTRPTFATDVYSFSHVCIEVRTSAP</sequence>
<feature type="domain" description="Protein kinase" evidence="5">
    <location>
        <begin position="1"/>
        <end position="126"/>
    </location>
</feature>